<dbReference type="Pfam" id="PF14310">
    <property type="entry name" value="Fn3-like"/>
    <property type="match status" value="1"/>
</dbReference>
<dbReference type="InterPro" id="IPR001764">
    <property type="entry name" value="Glyco_hydro_3_N"/>
</dbReference>
<dbReference type="PRINTS" id="PR00133">
    <property type="entry name" value="GLHYDRLASE3"/>
</dbReference>
<comment type="caution">
    <text evidence="6">The sequence shown here is derived from an EMBL/GenBank/DDBJ whole genome shotgun (WGS) entry which is preliminary data.</text>
</comment>
<dbReference type="InterPro" id="IPR036881">
    <property type="entry name" value="Glyco_hydro_3_C_sf"/>
</dbReference>
<evidence type="ECO:0000313" key="6">
    <source>
        <dbReference type="EMBL" id="EET62943.1"/>
    </source>
</evidence>
<dbReference type="Pfam" id="PF01915">
    <property type="entry name" value="Glyco_hydro_3_C"/>
    <property type="match status" value="1"/>
</dbReference>
<evidence type="ECO:0000256" key="2">
    <source>
        <dbReference type="ARBA" id="ARBA00022801"/>
    </source>
</evidence>
<dbReference type="PANTHER" id="PTHR42715">
    <property type="entry name" value="BETA-GLUCOSIDASE"/>
    <property type="match status" value="1"/>
</dbReference>
<dbReference type="InterPro" id="IPR026891">
    <property type="entry name" value="Fn3-like"/>
</dbReference>
<dbReference type="Pfam" id="PF00933">
    <property type="entry name" value="Glyco_hydro_3"/>
    <property type="match status" value="1"/>
</dbReference>
<keyword evidence="4" id="KW-0732">Signal</keyword>
<keyword evidence="3" id="KW-0812">Transmembrane</keyword>
<evidence type="ECO:0000256" key="1">
    <source>
        <dbReference type="ARBA" id="ARBA00005336"/>
    </source>
</evidence>
<dbReference type="OrthoDB" id="98455at2"/>
<evidence type="ECO:0000259" key="5">
    <source>
        <dbReference type="SMART" id="SM01217"/>
    </source>
</evidence>
<accession>C6L9K4</accession>
<dbReference type="AlphaFoldDB" id="C6L9K4"/>
<keyword evidence="7" id="KW-1185">Reference proteome</keyword>
<dbReference type="GO" id="GO:0005975">
    <property type="term" value="P:carbohydrate metabolic process"/>
    <property type="evidence" value="ECO:0007669"/>
    <property type="project" value="InterPro"/>
</dbReference>
<evidence type="ECO:0000256" key="4">
    <source>
        <dbReference type="SAM" id="SignalP"/>
    </source>
</evidence>
<dbReference type="InterPro" id="IPR036962">
    <property type="entry name" value="Glyco_hydro_3_N_sf"/>
</dbReference>
<dbReference type="Gene3D" id="3.40.50.1700">
    <property type="entry name" value="Glycoside hydrolase family 3 C-terminal domain"/>
    <property type="match status" value="1"/>
</dbReference>
<organism evidence="6 7">
    <name type="scientific">Marvinbryantia formatexigens DSM 14469</name>
    <dbReference type="NCBI Taxonomy" id="478749"/>
    <lineage>
        <taxon>Bacteria</taxon>
        <taxon>Bacillati</taxon>
        <taxon>Bacillota</taxon>
        <taxon>Clostridia</taxon>
        <taxon>Lachnospirales</taxon>
        <taxon>Lachnospiraceae</taxon>
        <taxon>Marvinbryantia</taxon>
    </lineage>
</organism>
<dbReference type="EMBL" id="ACCL02000001">
    <property type="protein sequence ID" value="EET62943.1"/>
    <property type="molecule type" value="Genomic_DNA"/>
</dbReference>
<feature type="domain" description="Fibronectin type III-like" evidence="5">
    <location>
        <begin position="432"/>
        <end position="510"/>
    </location>
</feature>
<dbReference type="PANTHER" id="PTHR42715:SF10">
    <property type="entry name" value="BETA-GLUCOSIDASE"/>
    <property type="match status" value="1"/>
</dbReference>
<keyword evidence="2 6" id="KW-0378">Hydrolase</keyword>
<gene>
    <name evidence="6" type="ORF">BRYFOR_05294</name>
</gene>
<dbReference type="Gene3D" id="3.20.20.300">
    <property type="entry name" value="Glycoside hydrolase, family 3, N-terminal domain"/>
    <property type="match status" value="1"/>
</dbReference>
<reference evidence="6" key="1">
    <citation type="submission" date="2009-07" db="EMBL/GenBank/DDBJ databases">
        <authorList>
            <person name="Weinstock G."/>
            <person name="Sodergren E."/>
            <person name="Clifton S."/>
            <person name="Fulton L."/>
            <person name="Fulton B."/>
            <person name="Courtney L."/>
            <person name="Fronick C."/>
            <person name="Harrison M."/>
            <person name="Strong C."/>
            <person name="Farmer C."/>
            <person name="Delahaunty K."/>
            <person name="Markovic C."/>
            <person name="Hall O."/>
            <person name="Minx P."/>
            <person name="Tomlinson C."/>
            <person name="Mitreva M."/>
            <person name="Nelson J."/>
            <person name="Hou S."/>
            <person name="Wollam A."/>
            <person name="Pepin K.H."/>
            <person name="Johnson M."/>
            <person name="Bhonagiri V."/>
            <person name="Nash W.E."/>
            <person name="Warren W."/>
            <person name="Chinwalla A."/>
            <person name="Mardis E.R."/>
            <person name="Wilson R.K."/>
        </authorList>
    </citation>
    <scope>NUCLEOTIDE SEQUENCE [LARGE SCALE GENOMIC DNA]</scope>
    <source>
        <strain evidence="6">DSM 14469</strain>
    </source>
</reference>
<feature type="signal peptide" evidence="4">
    <location>
        <begin position="1"/>
        <end position="31"/>
    </location>
</feature>
<keyword evidence="3" id="KW-1133">Transmembrane helix</keyword>
<feature type="chain" id="PRO_5039002565" evidence="4">
    <location>
        <begin position="32"/>
        <end position="1022"/>
    </location>
</feature>
<dbReference type="RefSeq" id="WP_006860096.1">
    <property type="nucleotide sequence ID" value="NZ_ACCL02000001.1"/>
</dbReference>
<proteinExistence type="inferred from homology"/>
<comment type="similarity">
    <text evidence="1">Belongs to the glycosyl hydrolase 3 family.</text>
</comment>
<dbReference type="Proteomes" id="UP000005561">
    <property type="component" value="Unassembled WGS sequence"/>
</dbReference>
<dbReference type="SUPFAM" id="SSF51445">
    <property type="entry name" value="(Trans)glycosidases"/>
    <property type="match status" value="1"/>
</dbReference>
<dbReference type="Gene3D" id="2.60.40.10">
    <property type="entry name" value="Immunoglobulins"/>
    <property type="match status" value="1"/>
</dbReference>
<dbReference type="InterPro" id="IPR013783">
    <property type="entry name" value="Ig-like_fold"/>
</dbReference>
<feature type="transmembrane region" description="Helical" evidence="3">
    <location>
        <begin position="988"/>
        <end position="1008"/>
    </location>
</feature>
<dbReference type="eggNOG" id="COG1472">
    <property type="taxonomic scope" value="Bacteria"/>
</dbReference>
<sequence>MSEKKTKKAGRPIARTAVGCVLMAGTLAAMAVANAMIPPNMNAINGFFGDAGTTEIKLPKTYNEGLNLNYNEADYTADEMKTLEQALNEEIVEEGTVLLKNDGNLMPFAAGTSFSFFGKSSVKLMGNNWYDLMAQMGIPADPGLRLDSAFTEEGFQVNETLWKFYDSGNGSGYGLGSGSLNYGDGEDFSINECPLEVLESEAGLLESAEGTVPVFVWSRKVGEGRDMPRSMYNHADNPEDQAKSYLEPDSTELEILQYLNDNFDEVVLLVNASAAMELGWTEQFPSIKSIVYIPSVGNYGLNGLADVFSGAANPSGKTVDTFAADASSAPAAQNYGDYQYVDENGEMTKYNYVNYQEGIYVGYRYYETRYEDVVLEQGNAGDYDYASEVIYPLGYGLSYTSFEQSNFRTSWEGDICTVTVDVKNTGDTVGKDVVQVYAQAPYTDYDKENNVEKSSVVLVGFGKTGELAPGASETVAVTFDKEQLASYDYKGAKTYILDEGDYYIAAGTDAHDALNNILAAKGMTAADGMTAAGNADMTAIWSNDALDTTTYAVNEKTGVEVTNLFDFADSGCTYLSRSDWQGTWPEHDGEVSTQVSTWGNEINGDDGVSYTYTKAISAEELAKLDSFDSLNPEDADALTDTPVYGADNDLRLIDMRGLDYEDSAWDALLDELNPEDYQTLITASGYGTAAIDSVGKPFALDQDAATGLTGGGTGVNYCGTLVLAQTWNQELAEYYGEIIGNQALIGGCVGWYAPAMNIHRLPYSGRNNEYYSEDGFLSGVIAAATSRGAASKGMYTFIKHFALNDQENHRGDREGNFGVCTWSNEQAIREIYLKPFQMCVQNDAITLNYLEEDGNGGYQNTSREYPPVTAVMTAFNRLGYTWTGGCYPLITELLRSEWGFDGFVITDNANTGSPTYMNAEQMIEAGGDGALTTTEYAVWEFDKDSAADYHYGREAVHHILYTVANSKLMNGLMPGARFVTPLTVAEKIVIAVNAVGVVLLLLLAWFIFRGFRRWRRNQVRVE</sequence>
<dbReference type="SMART" id="SM01217">
    <property type="entry name" value="Fn3_like"/>
    <property type="match status" value="1"/>
</dbReference>
<keyword evidence="3" id="KW-0472">Membrane</keyword>
<dbReference type="SUPFAM" id="SSF52279">
    <property type="entry name" value="Beta-D-glucan exohydrolase, C-terminal domain"/>
    <property type="match status" value="1"/>
</dbReference>
<dbReference type="InterPro" id="IPR050288">
    <property type="entry name" value="Cellulose_deg_GH3"/>
</dbReference>
<evidence type="ECO:0000256" key="3">
    <source>
        <dbReference type="SAM" id="Phobius"/>
    </source>
</evidence>
<dbReference type="InterPro" id="IPR002772">
    <property type="entry name" value="Glyco_hydro_3_C"/>
</dbReference>
<protein>
    <submittedName>
        <fullName evidence="6">Glycosyl hydrolase family 3 N-terminal domain protein</fullName>
    </submittedName>
</protein>
<dbReference type="GO" id="GO:0004553">
    <property type="term" value="F:hydrolase activity, hydrolyzing O-glycosyl compounds"/>
    <property type="evidence" value="ECO:0007669"/>
    <property type="project" value="InterPro"/>
</dbReference>
<dbReference type="InterPro" id="IPR017853">
    <property type="entry name" value="GH"/>
</dbReference>
<dbReference type="STRING" id="168384.SAMN05660368_02784"/>
<evidence type="ECO:0000313" key="7">
    <source>
        <dbReference type="Proteomes" id="UP000005561"/>
    </source>
</evidence>
<name>C6L9K4_9FIRM</name>